<evidence type="ECO:0000313" key="2">
    <source>
        <dbReference type="Proteomes" id="UP000749040"/>
    </source>
</evidence>
<dbReference type="EMBL" id="JADKYB010000014">
    <property type="protein sequence ID" value="MBM9507810.1"/>
    <property type="molecule type" value="Genomic_DNA"/>
</dbReference>
<dbReference type="RefSeq" id="WP_205359669.1">
    <property type="nucleotide sequence ID" value="NZ_JADKYB010000014.1"/>
</dbReference>
<reference evidence="1 2" key="1">
    <citation type="submission" date="2021-01" db="EMBL/GenBank/DDBJ databases">
        <title>Streptomyces acididurans sp. nov., isolated from a peat swamp forest soil.</title>
        <authorList>
            <person name="Chantavorakit T."/>
            <person name="Duangmal K."/>
        </authorList>
    </citation>
    <scope>NUCLEOTIDE SEQUENCE [LARGE SCALE GENOMIC DNA]</scope>
    <source>
        <strain evidence="1 2">KK5PA1</strain>
    </source>
</reference>
<gene>
    <name evidence="1" type="ORF">ITX44_25325</name>
</gene>
<protein>
    <recommendedName>
        <fullName evidence="3">XRE family transcriptional regulator</fullName>
    </recommendedName>
</protein>
<organism evidence="1 2">
    <name type="scientific">Actinacidiphila acididurans</name>
    <dbReference type="NCBI Taxonomy" id="2784346"/>
    <lineage>
        <taxon>Bacteria</taxon>
        <taxon>Bacillati</taxon>
        <taxon>Actinomycetota</taxon>
        <taxon>Actinomycetes</taxon>
        <taxon>Kitasatosporales</taxon>
        <taxon>Streptomycetaceae</taxon>
        <taxon>Actinacidiphila</taxon>
    </lineage>
</organism>
<proteinExistence type="predicted"/>
<name>A0ABS2TWT7_9ACTN</name>
<keyword evidence="2" id="KW-1185">Reference proteome</keyword>
<evidence type="ECO:0000313" key="1">
    <source>
        <dbReference type="EMBL" id="MBM9507810.1"/>
    </source>
</evidence>
<comment type="caution">
    <text evidence="1">The sequence shown here is derived from an EMBL/GenBank/DDBJ whole genome shotgun (WGS) entry which is preliminary data.</text>
</comment>
<dbReference type="Proteomes" id="UP000749040">
    <property type="component" value="Unassembled WGS sequence"/>
</dbReference>
<accession>A0ABS2TWT7</accession>
<evidence type="ECO:0008006" key="3">
    <source>
        <dbReference type="Google" id="ProtNLM"/>
    </source>
</evidence>
<sequence>MAVKPRSRRQEQIQAAQELRARGWNWAQVAAEFCGRYRVNPRVAHRMARGWSQREAADAWNGRWPDDGKTFKNFSTWELWPGPTGHAPSLATLDRLAQLYECAVSDLLTDMPSYGAKLNAPAQTKISAGIAGATAPPALVPALADTLAHFASDINYVELAEEIVMWVQGVPGDMSRRELLQKISTTLTVAAAAPLLDMADADARDRAAAALEDPRRIDAVTIAQAESGLKGFRMQGDVLGPHVALQTALAQRKVIGEFAANAPSHLRPRVFSLYAELSQLVGWELYDIGDYRAAAYYYDDARTAAHDAENVELVTYILCTMSQLATWQGKPRVGIDHAIAAQAWAAQSGSEMARAYSADVAARAFAGAGEANKARAALEAERTAAAEVWSSDEPLASWWYFYDESFYWSIRNEVSLQLNDPADALYAAQTALPLRDIANVRDYTHTLTRQAKAHVLQGDVHEATQIIGEAARLTAVNRSPRLEQTIRDVRTSLTPWQRTKSVRQLDEALRAHGVGSIEV</sequence>